<dbReference type="SUPFAM" id="SSF52540">
    <property type="entry name" value="P-loop containing nucleoside triphosphate hydrolases"/>
    <property type="match status" value="1"/>
</dbReference>
<dbReference type="STRING" id="1385520.N802_13085"/>
<accession>A0A0A0JAH0</accession>
<reference evidence="4 5" key="1">
    <citation type="submission" date="2013-08" db="EMBL/GenBank/DDBJ databases">
        <title>The genome sequence of Knoellia sinensis.</title>
        <authorList>
            <person name="Zhu W."/>
            <person name="Wang G."/>
        </authorList>
    </citation>
    <scope>NUCLEOTIDE SEQUENCE [LARGE SCALE GENOMIC DNA]</scope>
    <source>
        <strain evidence="4 5">KCTC 19936</strain>
    </source>
</reference>
<organism evidence="4 5">
    <name type="scientific">Knoellia sinensis KCTC 19936</name>
    <dbReference type="NCBI Taxonomy" id="1385520"/>
    <lineage>
        <taxon>Bacteria</taxon>
        <taxon>Bacillati</taxon>
        <taxon>Actinomycetota</taxon>
        <taxon>Actinomycetes</taxon>
        <taxon>Micrococcales</taxon>
        <taxon>Intrasporangiaceae</taxon>
        <taxon>Knoellia</taxon>
    </lineage>
</organism>
<protein>
    <recommendedName>
        <fullName evidence="3">Orc1-like AAA ATPase domain-containing protein</fullName>
    </recommendedName>
</protein>
<dbReference type="AlphaFoldDB" id="A0A0A0JAH0"/>
<name>A0A0A0JAH0_9MICO</name>
<evidence type="ECO:0000256" key="1">
    <source>
        <dbReference type="ARBA" id="ARBA00022741"/>
    </source>
</evidence>
<dbReference type="eggNOG" id="COG2909">
    <property type="taxonomic scope" value="Bacteria"/>
</dbReference>
<keyword evidence="1" id="KW-0547">Nucleotide-binding</keyword>
<gene>
    <name evidence="4" type="ORF">N802_13085</name>
</gene>
<evidence type="ECO:0000313" key="4">
    <source>
        <dbReference type="EMBL" id="KGN34425.1"/>
    </source>
</evidence>
<proteinExistence type="predicted"/>
<sequence>MVCGTSSSSTFASMTGAVHEVPLVGREAELDALRAAVSSAADGRPSAVLLAGAAGSGKSRLVQAAIEELGEDSALILRAQCVDVGEPGLPHLVLMDLVRAIRTAGYEVTPDVAALDGGDTSAPLQSYDAMVGLLGTLGSADRPVVFVIEDVHWMDSSSAAFLTFLLRRMASEHLAVIATVRTDAATGQSRVRQWLSEVGRIAAVSRLDLEPFTQTEVTAYLAQAGGGAVEPAAAAEVMRRTGGNPYFVAALATGPHDRAVPPALTDLLVGRVDALSSTARDLVRAVAVGSPPVPDPVLRRVVAQGDRVSDEVVDVGLREALGEGVLTTDGVGYALTHDLMRDAMRHDLLPGERQRLHAAYAATLESGSGTTDPVHVAEIAHHWSETQDAARALTWSVRAAGDAMEVLAPAEALLQLERSLALWPVVAVPTEAAGMSHAELATRASRAAGLAGERSRAIEWASLAVRLSDATEDAEAGVRARAELVRQLIVAEATDHAVAQSEDAMRLARQPGRSPVAVATAEVMLVRALLADRRTAEARDRVPHAIAAAHDAGATGIEIDALVTAAFLDETAGDVEDAGKRLRRAISLARASGEFAAELRGHYTLACLHYYNGDVAGSLPVLRAALGRVSDTGLRWSEHGVELRILLAVSLYAVGDLAGSAAASATDHLGEPPDAAAARLAAVGCYAAVAMDEPDVGDRLLELDSSWDADPQVALVAGGCRADHLIWTGDPAGAVAAAERAQQYLDTTVGEGMYGGLWLSALGLAALADIAVTGRQARDHAAVEGALRQGEVLLDRVMRLIQSGHGRPGDLGP</sequence>
<keyword evidence="2" id="KW-0067">ATP-binding</keyword>
<dbReference type="GO" id="GO:0005737">
    <property type="term" value="C:cytoplasm"/>
    <property type="evidence" value="ECO:0007669"/>
    <property type="project" value="TreeGrafter"/>
</dbReference>
<dbReference type="InterPro" id="IPR041664">
    <property type="entry name" value="AAA_16"/>
</dbReference>
<dbReference type="PANTHER" id="PTHR16305">
    <property type="entry name" value="TESTICULAR SOLUBLE ADENYLYL CYCLASE"/>
    <property type="match status" value="1"/>
</dbReference>
<evidence type="ECO:0000259" key="3">
    <source>
        <dbReference type="Pfam" id="PF13191"/>
    </source>
</evidence>
<dbReference type="PANTHER" id="PTHR16305:SF35">
    <property type="entry name" value="TRANSCRIPTIONAL ACTIVATOR DOMAIN"/>
    <property type="match status" value="1"/>
</dbReference>
<dbReference type="GO" id="GO:0004016">
    <property type="term" value="F:adenylate cyclase activity"/>
    <property type="evidence" value="ECO:0007669"/>
    <property type="project" value="TreeGrafter"/>
</dbReference>
<dbReference type="EMBL" id="AVPJ01000002">
    <property type="protein sequence ID" value="KGN34425.1"/>
    <property type="molecule type" value="Genomic_DNA"/>
</dbReference>
<dbReference type="InterPro" id="IPR027417">
    <property type="entry name" value="P-loop_NTPase"/>
</dbReference>
<feature type="domain" description="Orc1-like AAA ATPase" evidence="3">
    <location>
        <begin position="22"/>
        <end position="177"/>
    </location>
</feature>
<dbReference type="Gene3D" id="3.40.50.300">
    <property type="entry name" value="P-loop containing nucleotide triphosphate hydrolases"/>
    <property type="match status" value="1"/>
</dbReference>
<evidence type="ECO:0000256" key="2">
    <source>
        <dbReference type="ARBA" id="ARBA00022840"/>
    </source>
</evidence>
<keyword evidence="5" id="KW-1185">Reference proteome</keyword>
<dbReference type="GO" id="GO:0005524">
    <property type="term" value="F:ATP binding"/>
    <property type="evidence" value="ECO:0007669"/>
    <property type="project" value="UniProtKB-KW"/>
</dbReference>
<dbReference type="InterPro" id="IPR011990">
    <property type="entry name" value="TPR-like_helical_dom_sf"/>
</dbReference>
<dbReference type="SUPFAM" id="SSF48452">
    <property type="entry name" value="TPR-like"/>
    <property type="match status" value="1"/>
</dbReference>
<dbReference type="Pfam" id="PF13191">
    <property type="entry name" value="AAA_16"/>
    <property type="match status" value="1"/>
</dbReference>
<evidence type="ECO:0000313" key="5">
    <source>
        <dbReference type="Proteomes" id="UP000030002"/>
    </source>
</evidence>
<dbReference type="Proteomes" id="UP000030002">
    <property type="component" value="Unassembled WGS sequence"/>
</dbReference>
<comment type="caution">
    <text evidence="4">The sequence shown here is derived from an EMBL/GenBank/DDBJ whole genome shotgun (WGS) entry which is preliminary data.</text>
</comment>